<sequence>MNHTLTVPDPETNVFWLHGAAGSGKDRLLQPASHALDLLEMLDPVLMDATLRPLCLNGTRTAVLQNVIRTLTMPVFWLHGAAGSGKITISIT</sequence>
<dbReference type="EMBL" id="KV417486">
    <property type="protein sequence ID" value="KZP32313.1"/>
    <property type="molecule type" value="Genomic_DNA"/>
</dbReference>
<accession>A0A166V3K9</accession>
<organism evidence="1">
    <name type="scientific">Athelia psychrophila</name>
    <dbReference type="NCBI Taxonomy" id="1759441"/>
    <lineage>
        <taxon>Eukaryota</taxon>
        <taxon>Fungi</taxon>
        <taxon>Dikarya</taxon>
        <taxon>Basidiomycota</taxon>
        <taxon>Agaricomycotina</taxon>
        <taxon>Agaricomycetes</taxon>
        <taxon>Agaricomycetidae</taxon>
        <taxon>Atheliales</taxon>
        <taxon>Atheliaceae</taxon>
        <taxon>Athelia</taxon>
    </lineage>
</organism>
<name>A0A166V3K9_9AGAM</name>
<protein>
    <submittedName>
        <fullName evidence="1">Uncharacterized protein</fullName>
    </submittedName>
</protein>
<dbReference type="AlphaFoldDB" id="A0A166V3K9"/>
<evidence type="ECO:0000313" key="1">
    <source>
        <dbReference type="EMBL" id="KZP32313.1"/>
    </source>
</evidence>
<reference evidence="1" key="1">
    <citation type="journal article" date="2016" name="Mol. Biol. Evol.">
        <title>Comparative Genomics of Early-Diverging Mushroom-Forming Fungi Provides Insights into the Origins of Lignocellulose Decay Capabilities.</title>
        <authorList>
            <person name="Nagy L.G."/>
            <person name="Riley R."/>
            <person name="Tritt A."/>
            <person name="Adam C."/>
            <person name="Daum C."/>
            <person name="Floudas D."/>
            <person name="Sun H."/>
            <person name="Yadav J.S."/>
            <person name="Pangilinan J."/>
            <person name="Larsson K.H."/>
            <person name="Matsuura K."/>
            <person name="Barry K."/>
            <person name="Labutti K."/>
            <person name="Kuo R."/>
            <person name="Ohm R.A."/>
            <person name="Bhattacharya S.S."/>
            <person name="Shirouzu T."/>
            <person name="Yoshinaga Y."/>
            <person name="Martin F.M."/>
            <person name="Grigoriev I.V."/>
            <person name="Hibbett D.S."/>
        </authorList>
    </citation>
    <scope>NUCLEOTIDE SEQUENCE [LARGE SCALE GENOMIC DNA]</scope>
    <source>
        <strain evidence="1">CBS 109695</strain>
    </source>
</reference>
<proteinExistence type="predicted"/>
<gene>
    <name evidence="1" type="ORF">FIBSPDRAFT_515352</name>
</gene>
<dbReference type="OrthoDB" id="5967843at2759"/>